<dbReference type="InterPro" id="IPR000182">
    <property type="entry name" value="GNAT_dom"/>
</dbReference>
<dbReference type="Pfam" id="PF00583">
    <property type="entry name" value="Acetyltransf_1"/>
    <property type="match status" value="1"/>
</dbReference>
<dbReference type="SUPFAM" id="SSF56317">
    <property type="entry name" value="Carbon-nitrogen hydrolase"/>
    <property type="match status" value="1"/>
</dbReference>
<organism evidence="3 4">
    <name type="scientific">Paenibacillus wynnii</name>
    <dbReference type="NCBI Taxonomy" id="268407"/>
    <lineage>
        <taxon>Bacteria</taxon>
        <taxon>Bacillati</taxon>
        <taxon>Bacillota</taxon>
        <taxon>Bacilli</taxon>
        <taxon>Bacillales</taxon>
        <taxon>Paenibacillaceae</taxon>
        <taxon>Paenibacillus</taxon>
    </lineage>
</organism>
<dbReference type="PROSITE" id="PS51186">
    <property type="entry name" value="GNAT"/>
    <property type="match status" value="1"/>
</dbReference>
<dbReference type="CDD" id="cd04301">
    <property type="entry name" value="NAT_SF"/>
    <property type="match status" value="1"/>
</dbReference>
<dbReference type="AlphaFoldDB" id="A0A098MCT6"/>
<reference evidence="3 4" key="2">
    <citation type="submission" date="2014-10" db="EMBL/GenBank/DDBJ databases">
        <title>Comparative genomics of the Paenibacillus odorifer group.</title>
        <authorList>
            <person name="Tsai Y.-C."/>
            <person name="Martin N."/>
            <person name="Korlach J."/>
            <person name="Wiedmann M."/>
        </authorList>
    </citation>
    <scope>NUCLEOTIDE SEQUENCE [LARGE SCALE GENOMIC DNA]</scope>
    <source>
        <strain evidence="3 4">DSM 18334</strain>
    </source>
</reference>
<dbReference type="GO" id="GO:0016787">
    <property type="term" value="F:hydrolase activity"/>
    <property type="evidence" value="ECO:0007669"/>
    <property type="project" value="UniProtKB-KW"/>
</dbReference>
<dbReference type="SUPFAM" id="SSF55729">
    <property type="entry name" value="Acyl-CoA N-acyltransferases (Nat)"/>
    <property type="match status" value="1"/>
</dbReference>
<reference evidence="3 4" key="1">
    <citation type="submission" date="2014-08" db="EMBL/GenBank/DDBJ databases">
        <authorList>
            <person name="den Bakker H.C."/>
        </authorList>
    </citation>
    <scope>NUCLEOTIDE SEQUENCE [LARGE SCALE GENOMIC DNA]</scope>
    <source>
        <strain evidence="3 4">DSM 18334</strain>
    </source>
</reference>
<keyword evidence="4" id="KW-1185">Reference proteome</keyword>
<accession>A0A098MCT6</accession>
<keyword evidence="3" id="KW-0378">Hydrolase</keyword>
<dbReference type="InterPro" id="IPR016181">
    <property type="entry name" value="Acyl_CoA_acyltransferase"/>
</dbReference>
<dbReference type="PANTHER" id="PTHR23088">
    <property type="entry name" value="NITRILASE-RELATED"/>
    <property type="match status" value="1"/>
</dbReference>
<dbReference type="Gene3D" id="3.40.630.30">
    <property type="match status" value="1"/>
</dbReference>
<gene>
    <name evidence="3" type="ORF">PWYN_08490</name>
</gene>
<dbReference type="OrthoDB" id="9811121at2"/>
<dbReference type="Proteomes" id="UP000029734">
    <property type="component" value="Unassembled WGS sequence"/>
</dbReference>
<dbReference type="RefSeq" id="WP_036650271.1">
    <property type="nucleotide sequence ID" value="NZ_JQCR01000002.1"/>
</dbReference>
<dbReference type="Pfam" id="PF00795">
    <property type="entry name" value="CN_hydrolase"/>
    <property type="match status" value="1"/>
</dbReference>
<dbReference type="eggNOG" id="COG0456">
    <property type="taxonomic scope" value="Bacteria"/>
</dbReference>
<feature type="domain" description="N-acetyltransferase" evidence="2">
    <location>
        <begin position="14"/>
        <end position="208"/>
    </location>
</feature>
<dbReference type="EMBL" id="JQCR01000002">
    <property type="protein sequence ID" value="KGE19372.1"/>
    <property type="molecule type" value="Genomic_DNA"/>
</dbReference>
<evidence type="ECO:0000313" key="4">
    <source>
        <dbReference type="Proteomes" id="UP000029734"/>
    </source>
</evidence>
<dbReference type="eggNOG" id="COG0388">
    <property type="taxonomic scope" value="Bacteria"/>
</dbReference>
<proteinExistence type="predicted"/>
<evidence type="ECO:0000259" key="2">
    <source>
        <dbReference type="PROSITE" id="PS51186"/>
    </source>
</evidence>
<comment type="caution">
    <text evidence="3">The sequence shown here is derived from an EMBL/GenBank/DDBJ whole genome shotgun (WGS) entry which is preliminary data.</text>
</comment>
<dbReference type="InterPro" id="IPR003010">
    <property type="entry name" value="C-N_Hydrolase"/>
</dbReference>
<dbReference type="InterPro" id="IPR036526">
    <property type="entry name" value="C-N_Hydrolase_sf"/>
</dbReference>
<evidence type="ECO:0000259" key="1">
    <source>
        <dbReference type="PROSITE" id="PS50263"/>
    </source>
</evidence>
<dbReference type="STRING" id="268407.PWYN_08490"/>
<feature type="domain" description="CN hydrolase" evidence="1">
    <location>
        <begin position="229"/>
        <end position="484"/>
    </location>
</feature>
<dbReference type="PANTHER" id="PTHR23088:SF50">
    <property type="entry name" value="HYDROLASE YHCX"/>
    <property type="match status" value="1"/>
</dbReference>
<dbReference type="PROSITE" id="PS50263">
    <property type="entry name" value="CN_HYDROLASE"/>
    <property type="match status" value="1"/>
</dbReference>
<name>A0A098MCT6_9BACL</name>
<protein>
    <submittedName>
        <fullName evidence="3">Carbon-nitrogen hydrolase</fullName>
    </submittedName>
</protein>
<dbReference type="CDD" id="cd07574">
    <property type="entry name" value="nitrilase_Rim1_like"/>
    <property type="match status" value="1"/>
</dbReference>
<dbReference type="Gene3D" id="3.60.110.10">
    <property type="entry name" value="Carbon-nitrogen hydrolase"/>
    <property type="match status" value="1"/>
</dbReference>
<evidence type="ECO:0000313" key="3">
    <source>
        <dbReference type="EMBL" id="KGE19372.1"/>
    </source>
</evidence>
<sequence length="513" mass="59668">MTDEGHISPFEKKIIIRKIERKDFDDLVELQKVCFPNMKPWKKTQLESHIRIFPEGQLCVEYDSRIIGSCSSLIVNFNDYLEQHTYDEITDKGYIKNHNPNGENLYGMEVMVHPEFRRMKIGRRLYEARKRLAEAMNLKSIIVGGRIPVYHKYSDKLTPREYAEEVLQKNIYDPVLTFQMMNGFTLKRIITDYLPDDKESMTYATLLEWNNIEYKPKKSRIHNKMSFPVRICVVQYMMKKIESFEEFATQCEHYVDVASDYKSDFAVFPENITMQLLSFLEERSPSLAVRKLAEFTPNYMELFSGLAVKYNVNVIGGSHFVERNNRIYNVAHLFRRDGTISEQTKLHITPNEQKWWGINGGNELEVFDTDCGKVAILLSNDIEFPEVSRIVAEEGAQIIFVPYCVEDRQTFLRVKYCAQARAIENQVFVVTSGTVGNLTHVDNVDIQYAQSGIYTPSDFSFSRDGIAGECSENTETAIMAEVDLEVLQRYKKTKDVLTMRDRRTDIYSLHIRS</sequence>
<dbReference type="GO" id="GO:0016747">
    <property type="term" value="F:acyltransferase activity, transferring groups other than amino-acyl groups"/>
    <property type="evidence" value="ECO:0007669"/>
    <property type="project" value="InterPro"/>
</dbReference>